<name>A0A161TG22_XYLHT</name>
<gene>
    <name evidence="2" type="ORF">L228DRAFT_236184</name>
</gene>
<protein>
    <submittedName>
        <fullName evidence="2">Uncharacterized protein</fullName>
    </submittedName>
</protein>
<feature type="compositionally biased region" description="Acidic residues" evidence="1">
    <location>
        <begin position="204"/>
        <end position="219"/>
    </location>
</feature>
<feature type="region of interest" description="Disordered" evidence="1">
    <location>
        <begin position="120"/>
        <end position="153"/>
    </location>
</feature>
<dbReference type="AlphaFoldDB" id="A0A161TG22"/>
<feature type="region of interest" description="Disordered" evidence="1">
    <location>
        <begin position="388"/>
        <end position="415"/>
    </location>
</feature>
<reference evidence="2 3" key="1">
    <citation type="journal article" date="2016" name="Fungal Biol.">
        <title>The genome of Xylona heveae provides a window into fungal endophytism.</title>
        <authorList>
            <person name="Gazis R."/>
            <person name="Kuo A."/>
            <person name="Riley R."/>
            <person name="LaButti K."/>
            <person name="Lipzen A."/>
            <person name="Lin J."/>
            <person name="Amirebrahimi M."/>
            <person name="Hesse C.N."/>
            <person name="Spatafora J.W."/>
            <person name="Henrissat B."/>
            <person name="Hainaut M."/>
            <person name="Grigoriev I.V."/>
            <person name="Hibbett D.S."/>
        </authorList>
    </citation>
    <scope>NUCLEOTIDE SEQUENCE [LARGE SCALE GENOMIC DNA]</scope>
    <source>
        <strain evidence="2 3">TC161</strain>
    </source>
</reference>
<evidence type="ECO:0000313" key="3">
    <source>
        <dbReference type="Proteomes" id="UP000076632"/>
    </source>
</evidence>
<feature type="region of interest" description="Disordered" evidence="1">
    <location>
        <begin position="494"/>
        <end position="536"/>
    </location>
</feature>
<dbReference type="Proteomes" id="UP000076632">
    <property type="component" value="Unassembled WGS sequence"/>
</dbReference>
<sequence length="594" mass="64678">MSNPNPGGAPGIEQPSPSRRGKDIQPPSRSSSLRFSAGSAGSPGKPKPLMPNSADTHEHVEDQTQIATSHAREPPIIDSETNADTSALDEFLHQSSQTAALKKKIHEEKQAIAEQLAARFSRTSLDNDASGPSTENKDVTKRVVDPEHAHHELPFSIEAEAADAASSLLALAHARPQTPEDTLHPDQDAVIRWSRPGAHHAERDDDLAINAENEDEDEFGPLSSTHAHTSPAARLLKRTESGRNRRDGRYFPSPIPRRHNPAPSTASSVYPPVFNRTEVAPIFAYLDHPSGNNLAGELSSANLQGLAVLAEDPDPIGSHETLGGPRDSDTSSSFHGTSGNLDPAYELQPSNPFIDAAPGLDPFQGSLQNTTSGNLFTAYRAAQAEGRVVGELTSETESQSPSDANSAHSSQIHHESQDLVNFPHAALAVQAFPAPDSDLEPFPAFEDEEPQPSLPPLNPVSPLIDPLQMHPVTPEDLEHLPASYWESIAREAQEDLDKEAAEKQEDEEIEPTTAEPGGAFKKSGNPGKKGLRKRVTFKEDELREYASRRNKKGNLFEELKVWVNRQIMKAKTRKSWTGLVSSKRARRNIAFNEF</sequence>
<feature type="compositionally biased region" description="Polar residues" evidence="1">
    <location>
        <begin position="330"/>
        <end position="340"/>
    </location>
</feature>
<feature type="compositionally biased region" description="Basic and acidic residues" evidence="1">
    <location>
        <begin position="135"/>
        <end position="153"/>
    </location>
</feature>
<keyword evidence="3" id="KW-1185">Reference proteome</keyword>
<feature type="compositionally biased region" description="Low complexity" evidence="1">
    <location>
        <begin position="28"/>
        <end position="42"/>
    </location>
</feature>
<feature type="region of interest" description="Disordered" evidence="1">
    <location>
        <begin position="312"/>
        <end position="368"/>
    </location>
</feature>
<dbReference type="EMBL" id="KV407455">
    <property type="protein sequence ID" value="KZF25047.1"/>
    <property type="molecule type" value="Genomic_DNA"/>
</dbReference>
<evidence type="ECO:0000313" key="2">
    <source>
        <dbReference type="EMBL" id="KZF25047.1"/>
    </source>
</evidence>
<feature type="compositionally biased region" description="Basic and acidic residues" evidence="1">
    <location>
        <begin position="237"/>
        <end position="249"/>
    </location>
</feature>
<proteinExistence type="predicted"/>
<organism evidence="2 3">
    <name type="scientific">Xylona heveae (strain CBS 132557 / TC161)</name>
    <dbReference type="NCBI Taxonomy" id="1328760"/>
    <lineage>
        <taxon>Eukaryota</taxon>
        <taxon>Fungi</taxon>
        <taxon>Dikarya</taxon>
        <taxon>Ascomycota</taxon>
        <taxon>Pezizomycotina</taxon>
        <taxon>Xylonomycetes</taxon>
        <taxon>Xylonales</taxon>
        <taxon>Xylonaceae</taxon>
        <taxon>Xylona</taxon>
    </lineage>
</organism>
<feature type="region of interest" description="Disordered" evidence="1">
    <location>
        <begin position="1"/>
        <end position="90"/>
    </location>
</feature>
<dbReference type="InParanoid" id="A0A161TG22"/>
<feature type="compositionally biased region" description="Polar residues" evidence="1">
    <location>
        <begin position="121"/>
        <end position="134"/>
    </location>
</feature>
<accession>A0A161TG22</accession>
<feature type="compositionally biased region" description="Polar residues" evidence="1">
    <location>
        <begin position="393"/>
        <end position="410"/>
    </location>
</feature>
<feature type="region of interest" description="Disordered" evidence="1">
    <location>
        <begin position="168"/>
        <end position="269"/>
    </location>
</feature>
<dbReference type="GeneID" id="28895941"/>
<dbReference type="RefSeq" id="XP_018190602.1">
    <property type="nucleotide sequence ID" value="XM_018330804.1"/>
</dbReference>
<evidence type="ECO:0000256" key="1">
    <source>
        <dbReference type="SAM" id="MobiDB-lite"/>
    </source>
</evidence>
<feature type="compositionally biased region" description="Basic and acidic residues" evidence="1">
    <location>
        <begin position="494"/>
        <end position="503"/>
    </location>
</feature>
<feature type="region of interest" description="Disordered" evidence="1">
    <location>
        <begin position="435"/>
        <end position="470"/>
    </location>
</feature>